<evidence type="ECO:0000313" key="2">
    <source>
        <dbReference type="Proteomes" id="UP000636264"/>
    </source>
</evidence>
<sequence>MRELANEGRLVEFREVTAEEVGLDESIAYVLEHPRLSPWTYPYEWSFSLLKAAALFHLELHLDLLDKGLTLSDASAYNVQFQGPKPIFIDHLSVRPYRDGEFWLGHRQFCEQFLNPLLLRAHLDIAHNAWYRGNLEGIMTSDLARLLPIRSRLGWRVLSNVVLPAYFQKNSTSDREVSFTTEGRKLPLAGLQSMLRQLHGWISSLQPANKASTTWANYASTTTYDDQETTRKKEFVADFVRSSGARRVIDLGCNTGDYSKICLEIGAVAVTGFDFDQQSLDKAYARAVAENLNFLPLFLDARNPSPAQGWMQAERGGFNERFSADAILALAFEHHLAIAHNVPLAQVVKWITAMAPAGVIEFVPKSDPTVRKMLALREDIFPDYTEEAFATALARSGRISNRLQVTESGRTLFSYVRE</sequence>
<dbReference type="EMBL" id="BMIF01000001">
    <property type="protein sequence ID" value="GGA53393.1"/>
    <property type="molecule type" value="Genomic_DNA"/>
</dbReference>
<keyword evidence="2" id="KW-1185">Reference proteome</keyword>
<proteinExistence type="predicted"/>
<dbReference type="InterPro" id="IPR029063">
    <property type="entry name" value="SAM-dependent_MTases_sf"/>
</dbReference>
<dbReference type="Proteomes" id="UP000636264">
    <property type="component" value="Unassembled WGS sequence"/>
</dbReference>
<dbReference type="SUPFAM" id="SSF53335">
    <property type="entry name" value="S-adenosyl-L-methionine-dependent methyltransferases"/>
    <property type="match status" value="1"/>
</dbReference>
<reference evidence="1" key="2">
    <citation type="submission" date="2020-09" db="EMBL/GenBank/DDBJ databases">
        <authorList>
            <person name="Sun Q."/>
            <person name="Zhou Y."/>
        </authorList>
    </citation>
    <scope>NUCLEOTIDE SEQUENCE</scope>
    <source>
        <strain evidence="1">CGMCC 1.15320</strain>
    </source>
</reference>
<protein>
    <submittedName>
        <fullName evidence="1">Nodulation protein NoeA</fullName>
    </submittedName>
</protein>
<name>A0A916VYI1_9HYPH</name>
<evidence type="ECO:0000313" key="1">
    <source>
        <dbReference type="EMBL" id="GGA53393.1"/>
    </source>
</evidence>
<dbReference type="Gene3D" id="3.40.50.150">
    <property type="entry name" value="Vaccinia Virus protein VP39"/>
    <property type="match status" value="1"/>
</dbReference>
<accession>A0A916VYI1</accession>
<dbReference type="AlphaFoldDB" id="A0A916VYI1"/>
<organism evidence="1 2">
    <name type="scientific">Nitratireductor aestuarii</name>
    <dbReference type="NCBI Taxonomy" id="1735103"/>
    <lineage>
        <taxon>Bacteria</taxon>
        <taxon>Pseudomonadati</taxon>
        <taxon>Pseudomonadota</taxon>
        <taxon>Alphaproteobacteria</taxon>
        <taxon>Hyphomicrobiales</taxon>
        <taxon>Phyllobacteriaceae</taxon>
        <taxon>Nitratireductor</taxon>
    </lineage>
</organism>
<comment type="caution">
    <text evidence="1">The sequence shown here is derived from an EMBL/GenBank/DDBJ whole genome shotgun (WGS) entry which is preliminary data.</text>
</comment>
<reference evidence="1" key="1">
    <citation type="journal article" date="2014" name="Int. J. Syst. Evol. Microbiol.">
        <title>Complete genome sequence of Corynebacterium casei LMG S-19264T (=DSM 44701T), isolated from a smear-ripened cheese.</title>
        <authorList>
            <consortium name="US DOE Joint Genome Institute (JGI-PGF)"/>
            <person name="Walter F."/>
            <person name="Albersmeier A."/>
            <person name="Kalinowski J."/>
            <person name="Ruckert C."/>
        </authorList>
    </citation>
    <scope>NUCLEOTIDE SEQUENCE</scope>
    <source>
        <strain evidence="1">CGMCC 1.15320</strain>
    </source>
</reference>
<gene>
    <name evidence="1" type="primary">noeA</name>
    <name evidence="1" type="ORF">GCM10011385_03520</name>
</gene>